<evidence type="ECO:0000256" key="2">
    <source>
        <dbReference type="ARBA" id="ARBA00023015"/>
    </source>
</evidence>
<dbReference type="OrthoDB" id="8849678at2"/>
<dbReference type="InterPro" id="IPR036388">
    <property type="entry name" value="WH-like_DNA-bd_sf"/>
</dbReference>
<name>A0A239SA74_9BURK</name>
<dbReference type="InterPro" id="IPR000847">
    <property type="entry name" value="LysR_HTH_N"/>
</dbReference>
<dbReference type="Proteomes" id="UP000215126">
    <property type="component" value="Chromosome 1"/>
</dbReference>
<dbReference type="PANTHER" id="PTHR30427">
    <property type="entry name" value="TRANSCRIPTIONAL ACTIVATOR PROTEIN LYSR"/>
    <property type="match status" value="1"/>
</dbReference>
<dbReference type="AlphaFoldDB" id="A0A239SA74"/>
<dbReference type="Gene3D" id="1.10.10.10">
    <property type="entry name" value="Winged helix-like DNA-binding domain superfamily/Winged helix DNA-binding domain"/>
    <property type="match status" value="1"/>
</dbReference>
<dbReference type="GO" id="GO:0003700">
    <property type="term" value="F:DNA-binding transcription factor activity"/>
    <property type="evidence" value="ECO:0007669"/>
    <property type="project" value="InterPro"/>
</dbReference>
<keyword evidence="4" id="KW-0804">Transcription</keyword>
<dbReference type="InterPro" id="IPR036390">
    <property type="entry name" value="WH_DNA-bd_sf"/>
</dbReference>
<reference evidence="5 6" key="1">
    <citation type="submission" date="2017-06" db="EMBL/GenBank/DDBJ databases">
        <authorList>
            <consortium name="Pathogen Informatics"/>
        </authorList>
    </citation>
    <scope>NUCLEOTIDE SEQUENCE [LARGE SCALE GENOMIC DNA]</scope>
    <source>
        <strain evidence="5 6">NCTC13161</strain>
    </source>
</reference>
<protein>
    <submittedName>
        <fullName evidence="5">Ben and cat operon transcriptional regulator</fullName>
    </submittedName>
</protein>
<keyword evidence="6" id="KW-1185">Reference proteome</keyword>
<dbReference type="SUPFAM" id="SSF46785">
    <property type="entry name" value="Winged helix' DNA-binding domain"/>
    <property type="match status" value="1"/>
</dbReference>
<dbReference type="Gene3D" id="3.40.190.290">
    <property type="match status" value="1"/>
</dbReference>
<dbReference type="SUPFAM" id="SSF53850">
    <property type="entry name" value="Periplasmic binding protein-like II"/>
    <property type="match status" value="1"/>
</dbReference>
<dbReference type="InterPro" id="IPR005119">
    <property type="entry name" value="LysR_subst-bd"/>
</dbReference>
<evidence type="ECO:0000256" key="4">
    <source>
        <dbReference type="ARBA" id="ARBA00023163"/>
    </source>
</evidence>
<dbReference type="PANTHER" id="PTHR30427:SF1">
    <property type="entry name" value="TRANSCRIPTIONAL ACTIVATOR PROTEIN LYSR"/>
    <property type="match status" value="1"/>
</dbReference>
<keyword evidence="3" id="KW-0238">DNA-binding</keyword>
<dbReference type="Pfam" id="PF03466">
    <property type="entry name" value="LysR_substrate"/>
    <property type="match status" value="1"/>
</dbReference>
<dbReference type="GO" id="GO:0010628">
    <property type="term" value="P:positive regulation of gene expression"/>
    <property type="evidence" value="ECO:0007669"/>
    <property type="project" value="TreeGrafter"/>
</dbReference>
<dbReference type="KEGG" id="pspu:NA29_08345"/>
<accession>A0A239SA74</accession>
<comment type="similarity">
    <text evidence="1">Belongs to the LysR transcriptional regulatory family.</text>
</comment>
<dbReference type="GeneID" id="88093497"/>
<evidence type="ECO:0000313" key="5">
    <source>
        <dbReference type="EMBL" id="SNU82112.1"/>
    </source>
</evidence>
<evidence type="ECO:0000313" key="6">
    <source>
        <dbReference type="Proteomes" id="UP000215126"/>
    </source>
</evidence>
<evidence type="ECO:0000256" key="1">
    <source>
        <dbReference type="ARBA" id="ARBA00009437"/>
    </source>
</evidence>
<dbReference type="STRING" id="93222.NA29_08345"/>
<dbReference type="CDD" id="cd08415">
    <property type="entry name" value="PBP2_LysR_opines_like"/>
    <property type="match status" value="1"/>
</dbReference>
<proteinExistence type="inferred from homology"/>
<organism evidence="5 6">
    <name type="scientific">Pandoraea sputorum</name>
    <dbReference type="NCBI Taxonomy" id="93222"/>
    <lineage>
        <taxon>Bacteria</taxon>
        <taxon>Pseudomonadati</taxon>
        <taxon>Pseudomonadota</taxon>
        <taxon>Betaproteobacteria</taxon>
        <taxon>Burkholderiales</taxon>
        <taxon>Burkholderiaceae</taxon>
        <taxon>Pandoraea</taxon>
    </lineage>
</organism>
<sequence>MKLRQLEAFRAVMLHQTVTLASEMLHISQPATTRLIADLERSLKFTLFERVKGRLYPTVEARALYEEVQRSLVGVDRIARAADEIRNMQRGTLHVAAAPALALSFMPHAIADYLKTRPEAHVSMVMHSTRSIVDMVMGQRCDVGFARLSLSHPTANASRLVAAKMICALPAGHRLCERDVVGPSDLDGERFVAHPRSVEARLQIDALLASHGVEVKMQMESQISYAICSFVEAGAGVALIDAFSAWSYRGTGVVFKRFEPAIFTDTSVLTPSQRPVPLLLNSFVEHVRAFAREKLGDGNLAGA</sequence>
<dbReference type="PROSITE" id="PS50931">
    <property type="entry name" value="HTH_LYSR"/>
    <property type="match status" value="1"/>
</dbReference>
<keyword evidence="2" id="KW-0805">Transcription regulation</keyword>
<evidence type="ECO:0000256" key="3">
    <source>
        <dbReference type="ARBA" id="ARBA00023125"/>
    </source>
</evidence>
<gene>
    <name evidence="5" type="primary">benM_2</name>
    <name evidence="5" type="ORF">SAMEA4530655_00810</name>
</gene>
<dbReference type="PRINTS" id="PR00039">
    <property type="entry name" value="HTHLYSR"/>
</dbReference>
<dbReference type="GO" id="GO:0043565">
    <property type="term" value="F:sequence-specific DNA binding"/>
    <property type="evidence" value="ECO:0007669"/>
    <property type="project" value="TreeGrafter"/>
</dbReference>
<dbReference type="Pfam" id="PF00126">
    <property type="entry name" value="HTH_1"/>
    <property type="match status" value="1"/>
</dbReference>
<dbReference type="EMBL" id="LT906435">
    <property type="protein sequence ID" value="SNU82112.1"/>
    <property type="molecule type" value="Genomic_DNA"/>
</dbReference>
<dbReference type="InterPro" id="IPR037424">
    <property type="entry name" value="NocR_PBP2"/>
</dbReference>
<dbReference type="RefSeq" id="WP_039402311.1">
    <property type="nucleotide sequence ID" value="NZ_CABPRX010000001.1"/>
</dbReference>